<comment type="caution">
    <text evidence="1">The sequence shown here is derived from an EMBL/GenBank/DDBJ whole genome shotgun (WGS) entry which is preliminary data.</text>
</comment>
<evidence type="ECO:0000313" key="2">
    <source>
        <dbReference type="Proteomes" id="UP000265431"/>
    </source>
</evidence>
<dbReference type="OrthoDB" id="7937304at2"/>
<sequence length="691" mass="76099">MLFSIERLRIGIKQHLPAKRRRLGRLGICHGNTPLIDRRGLPDKPDAHNRRAAIAPPVSRQPIESGFSRLMRPVLNLARMRPVFALAAVSLAASCGPAVNEDGIARRTVRDINRVMEDTAQAELALSPETATRLGLEESSARVSINDVLDDRSQARFERTRLLRIELLNRLLQTPYIPSESELARHLDVISSHYEALTQLEAYGYGRYSLGMARPYAVDQISGAWVDVPDLLVSAQPLRSHADAEDYLARLAALPDTIADERRRLLSDAKSGVIPPQIVLDQLEARLREFARQPVQTHPLIQTFGNVVSGLDATSGPSANTYREAAARTMLNEVIPAYREFADEVARLKLRAPKEAGMSSLQDGDAYYRDLLAFYAAPNADPEFLHQEALSAIEAINAEIDAQFVSLGLSGGTVGERLAYLAETPGQSRPLNVDTRMQVLGTLRHAVSAATEILPRMVAKAPNESLVVARMPVLKEATYSGALYSPATADGTSPGLLLINLGEGEEWPPFTLPTLAAHEGVPGHHTESTMTTQTRNPLLRQMIWDVSFGEGWGTYAEDLADGAGQYGDDPFGRLGYLQSILFRAARVVADTGLHSRGWSYQQTVDYLVNTTGLPRTQMEREVLRYLVWPGQAVSYFAGRNRILDMRTRAEAVVGARFDEASFNSVILAGGPRPLDLVEADVESWYQQQLQN</sequence>
<dbReference type="Pfam" id="PF05960">
    <property type="entry name" value="DUF885"/>
    <property type="match status" value="1"/>
</dbReference>
<keyword evidence="2" id="KW-1185">Reference proteome</keyword>
<dbReference type="PANTHER" id="PTHR33361:SF2">
    <property type="entry name" value="DUF885 DOMAIN-CONTAINING PROTEIN"/>
    <property type="match status" value="1"/>
</dbReference>
<dbReference type="InterPro" id="IPR010281">
    <property type="entry name" value="DUF885"/>
</dbReference>
<name>A0A399R8V2_9PROT</name>
<protein>
    <submittedName>
        <fullName evidence="1">DUF885 domain-containing protein</fullName>
    </submittedName>
</protein>
<reference evidence="1 2" key="1">
    <citation type="submission" date="2018-08" db="EMBL/GenBank/DDBJ databases">
        <title>Henriciella mobilis sp. nov., isolated from seawater.</title>
        <authorList>
            <person name="Cheng H."/>
            <person name="Wu Y.-H."/>
            <person name="Xu X.-W."/>
            <person name="Guo L.-L."/>
        </authorList>
    </citation>
    <scope>NUCLEOTIDE SEQUENCE [LARGE SCALE GENOMIC DNA]</scope>
    <source>
        <strain evidence="1 2">CCUG66934</strain>
    </source>
</reference>
<dbReference type="PANTHER" id="PTHR33361">
    <property type="entry name" value="GLR0591 PROTEIN"/>
    <property type="match status" value="1"/>
</dbReference>
<organism evidence="1 2">
    <name type="scientific">Henriciella barbarensis</name>
    <dbReference type="NCBI Taxonomy" id="86342"/>
    <lineage>
        <taxon>Bacteria</taxon>
        <taxon>Pseudomonadati</taxon>
        <taxon>Pseudomonadota</taxon>
        <taxon>Alphaproteobacteria</taxon>
        <taxon>Hyphomonadales</taxon>
        <taxon>Hyphomonadaceae</taxon>
        <taxon>Henriciella</taxon>
    </lineage>
</organism>
<gene>
    <name evidence="1" type="ORF">D1224_02140</name>
</gene>
<evidence type="ECO:0000313" key="1">
    <source>
        <dbReference type="EMBL" id="RIJ25939.1"/>
    </source>
</evidence>
<dbReference type="AlphaFoldDB" id="A0A399R8V2"/>
<accession>A0A399R8V2</accession>
<dbReference type="EMBL" id="QWGB01000004">
    <property type="protein sequence ID" value="RIJ25939.1"/>
    <property type="molecule type" value="Genomic_DNA"/>
</dbReference>
<proteinExistence type="predicted"/>
<dbReference type="Proteomes" id="UP000265431">
    <property type="component" value="Unassembled WGS sequence"/>
</dbReference>